<organism evidence="18">
    <name type="scientific">Ananas comosus var. bracteatus</name>
    <name type="common">red pineapple</name>
    <dbReference type="NCBI Taxonomy" id="296719"/>
    <lineage>
        <taxon>Eukaryota</taxon>
        <taxon>Viridiplantae</taxon>
        <taxon>Streptophyta</taxon>
        <taxon>Embryophyta</taxon>
        <taxon>Tracheophyta</taxon>
        <taxon>Spermatophyta</taxon>
        <taxon>Magnoliopsida</taxon>
        <taxon>Liliopsida</taxon>
        <taxon>Poales</taxon>
        <taxon>Bromeliaceae</taxon>
        <taxon>Bromelioideae</taxon>
        <taxon>Ananas</taxon>
    </lineage>
</organism>
<evidence type="ECO:0000259" key="17">
    <source>
        <dbReference type="PROSITE" id="PS51698"/>
    </source>
</evidence>
<dbReference type="Gene3D" id="3.30.200.20">
    <property type="entry name" value="Phosphorylase Kinase, domain 1"/>
    <property type="match status" value="1"/>
</dbReference>
<dbReference type="GO" id="GO:0008360">
    <property type="term" value="P:regulation of cell shape"/>
    <property type="evidence" value="ECO:0007669"/>
    <property type="project" value="InterPro"/>
</dbReference>
<dbReference type="InterPro" id="IPR013083">
    <property type="entry name" value="Znf_RING/FYVE/PHD"/>
</dbReference>
<feature type="region of interest" description="Disordered" evidence="15">
    <location>
        <begin position="1011"/>
        <end position="1059"/>
    </location>
</feature>
<dbReference type="CDD" id="cd01989">
    <property type="entry name" value="USP_STK_Ubox_N"/>
    <property type="match status" value="1"/>
</dbReference>
<dbReference type="Gene3D" id="3.90.190.20">
    <property type="entry name" value="Mur ligase, C-terminal domain"/>
    <property type="match status" value="1"/>
</dbReference>
<feature type="region of interest" description="Disordered" evidence="15">
    <location>
        <begin position="28"/>
        <end position="237"/>
    </location>
</feature>
<dbReference type="GO" id="GO:0051301">
    <property type="term" value="P:cell division"/>
    <property type="evidence" value="ECO:0007669"/>
    <property type="project" value="InterPro"/>
</dbReference>
<dbReference type="EC" id="2.3.2.27" evidence="4"/>
<evidence type="ECO:0000256" key="8">
    <source>
        <dbReference type="ARBA" id="ARBA00022777"/>
    </source>
</evidence>
<reference evidence="18" key="1">
    <citation type="submission" date="2020-07" db="EMBL/GenBank/DDBJ databases">
        <authorList>
            <person name="Lin J."/>
        </authorList>
    </citation>
    <scope>NUCLEOTIDE SEQUENCE</scope>
</reference>
<dbReference type="InterPro" id="IPR011009">
    <property type="entry name" value="Kinase-like_dom_sf"/>
</dbReference>
<dbReference type="InterPro" id="IPR014729">
    <property type="entry name" value="Rossmann-like_a/b/a_fold"/>
</dbReference>
<evidence type="ECO:0000256" key="1">
    <source>
        <dbReference type="ARBA" id="ARBA00000900"/>
    </source>
</evidence>
<dbReference type="GO" id="GO:0016881">
    <property type="term" value="F:acid-amino acid ligase activity"/>
    <property type="evidence" value="ECO:0007669"/>
    <property type="project" value="InterPro"/>
</dbReference>
<feature type="compositionally biased region" description="Pro residues" evidence="15">
    <location>
        <begin position="112"/>
        <end position="124"/>
    </location>
</feature>
<evidence type="ECO:0000256" key="10">
    <source>
        <dbReference type="ARBA" id="ARBA00022840"/>
    </source>
</evidence>
<dbReference type="GO" id="GO:0005524">
    <property type="term" value="F:ATP binding"/>
    <property type="evidence" value="ECO:0007669"/>
    <property type="project" value="UniProtKB-UniRule"/>
</dbReference>
<dbReference type="Pfam" id="PF04564">
    <property type="entry name" value="U-box"/>
    <property type="match status" value="1"/>
</dbReference>
<feature type="compositionally biased region" description="Basic residues" evidence="15">
    <location>
        <begin position="182"/>
        <end position="194"/>
    </location>
</feature>
<comment type="catalytic activity">
    <reaction evidence="1">
        <text>S-ubiquitinyl-[E2 ubiquitin-conjugating enzyme]-L-cysteine + [acceptor protein]-L-lysine = [E2 ubiquitin-conjugating enzyme]-L-cysteine + N(6)-ubiquitinyl-[acceptor protein]-L-lysine.</text>
        <dbReference type="EC" id="2.3.2.27"/>
    </reaction>
</comment>
<dbReference type="InterPro" id="IPR035911">
    <property type="entry name" value="MurE/MurF_N"/>
</dbReference>
<dbReference type="InterPro" id="IPR013221">
    <property type="entry name" value="Mur_ligase_cen"/>
</dbReference>
<dbReference type="InterPro" id="IPR008271">
    <property type="entry name" value="Ser/Thr_kinase_AS"/>
</dbReference>
<evidence type="ECO:0000256" key="7">
    <source>
        <dbReference type="ARBA" id="ARBA00022741"/>
    </source>
</evidence>
<dbReference type="InterPro" id="IPR000713">
    <property type="entry name" value="Mur_ligase_N"/>
</dbReference>
<evidence type="ECO:0000256" key="13">
    <source>
        <dbReference type="PROSITE-ProRule" id="PRU10141"/>
    </source>
</evidence>
<dbReference type="SUPFAM" id="SSF53244">
    <property type="entry name" value="MurD-like peptide ligases, peptide-binding domain"/>
    <property type="match status" value="1"/>
</dbReference>
<dbReference type="InterPro" id="IPR004101">
    <property type="entry name" value="Mur_ligase_C"/>
</dbReference>
<dbReference type="InterPro" id="IPR003613">
    <property type="entry name" value="Ubox_domain"/>
</dbReference>
<evidence type="ECO:0000256" key="11">
    <source>
        <dbReference type="ARBA" id="ARBA00064883"/>
    </source>
</evidence>
<dbReference type="FunFam" id="3.90.190.20:FF:000006">
    <property type="entry name" value="UDP-N-acetylmuramoyl-L-alanyl-D-glutamate--2,6-diaminopimelate ligase"/>
    <property type="match status" value="1"/>
</dbReference>
<dbReference type="NCBIfam" id="NF001126">
    <property type="entry name" value="PRK00139.1-4"/>
    <property type="match status" value="1"/>
</dbReference>
<evidence type="ECO:0000256" key="6">
    <source>
        <dbReference type="ARBA" id="ARBA00022679"/>
    </source>
</evidence>
<dbReference type="SUPFAM" id="SSF53623">
    <property type="entry name" value="MurD-like peptide ligases, catalytic domain"/>
    <property type="match status" value="1"/>
</dbReference>
<dbReference type="PROSITE" id="PS00108">
    <property type="entry name" value="PROTEIN_KINASE_ST"/>
    <property type="match status" value="1"/>
</dbReference>
<keyword evidence="7 13" id="KW-0547">Nucleotide-binding</keyword>
<feature type="compositionally biased region" description="Basic residues" evidence="15">
    <location>
        <begin position="160"/>
        <end position="173"/>
    </location>
</feature>
<protein>
    <recommendedName>
        <fullName evidence="12">UDP-N-acetylmuramoyl-L-alanyl-D-glutamate--2,6-diaminopimelate ligase MurE homolog, chloroplastic</fullName>
        <ecNumber evidence="4">2.3.2.27</ecNumber>
    </recommendedName>
</protein>
<dbReference type="SUPFAM" id="SSF56112">
    <property type="entry name" value="Protein kinase-like (PK-like)"/>
    <property type="match status" value="1"/>
</dbReference>
<dbReference type="GO" id="GO:0016567">
    <property type="term" value="P:protein ubiquitination"/>
    <property type="evidence" value="ECO:0007669"/>
    <property type="project" value="UniProtKB-UniPathway"/>
</dbReference>
<dbReference type="FunFam" id="3.30.200.20:FF:000039">
    <property type="entry name" value="receptor-like protein kinase FERONIA"/>
    <property type="match status" value="1"/>
</dbReference>
<dbReference type="SUPFAM" id="SSF63418">
    <property type="entry name" value="MurE/MurF N-terminal domain"/>
    <property type="match status" value="1"/>
</dbReference>
<dbReference type="UniPathway" id="UPA00143"/>
<dbReference type="Pfam" id="PF00069">
    <property type="entry name" value="Pkinase"/>
    <property type="match status" value="1"/>
</dbReference>
<dbReference type="EMBL" id="LR862153">
    <property type="protein sequence ID" value="CAD1835145.1"/>
    <property type="molecule type" value="Genomic_DNA"/>
</dbReference>
<accession>A0A6V7PWN5</accession>
<dbReference type="InterPro" id="IPR000719">
    <property type="entry name" value="Prot_kinase_dom"/>
</dbReference>
<dbReference type="Pfam" id="PF08245">
    <property type="entry name" value="Mur_ligase_M"/>
    <property type="match status" value="1"/>
</dbReference>
<dbReference type="SUPFAM" id="SSF57850">
    <property type="entry name" value="RING/U-box"/>
    <property type="match status" value="1"/>
</dbReference>
<evidence type="ECO:0000256" key="9">
    <source>
        <dbReference type="ARBA" id="ARBA00022786"/>
    </source>
</evidence>
<feature type="domain" description="Protein kinase" evidence="16">
    <location>
        <begin position="1277"/>
        <end position="1544"/>
    </location>
</feature>
<dbReference type="PROSITE" id="PS51698">
    <property type="entry name" value="U_BOX"/>
    <property type="match status" value="1"/>
</dbReference>
<feature type="coiled-coil region" evidence="14">
    <location>
        <begin position="1107"/>
        <end position="1256"/>
    </location>
</feature>
<dbReference type="Gene3D" id="3.40.1190.10">
    <property type="entry name" value="Mur-like, catalytic domain"/>
    <property type="match status" value="1"/>
</dbReference>
<comment type="pathway">
    <text evidence="2">Protein modification; protein ubiquitination.</text>
</comment>
<sequence>MALPFTSLIPSTASLLNSPLLFLPRPSLPHSSPPVRCRRGFSALSAVGGDGKFEPRPSDDDPPEAPEDSSHGLSRFQQLERHVERARRREDAQLRRDQPLLLSALALQNDPLPLPPTPPPPPIPMTSSPTSTAPSPRSAASSSTKASSPPTPAAGEGTRHRGPRRAHPRGGPRPRRDPRAPGPHHHLRRRRRRCGFPAGEETPKSSSSDDDDDGVGLDADVLESSSNGNSLPSLYGLDVDEFGKSRARILEPTFRMSLAELLDESKVVPVSVYGDLEVSITGIQHDSREVNAGDLFVCCNGSSADGLGSLTEADKRGAVAVVADKEINIDETLACKALVIVEDTDSVLPILAASFYKNPSKSLAVIGITGTHGITTTTHLIKAMYEAMGLRTGMMGILGHYVHGENKLEFADVIPNAVGVQKLMAKMVHNGTEAVVMEGSYNEVDYDIAVLTNLRNDHPEFQGSEEEYMNSKAGLFAKMVDPMRHRKVVNIDDPNAPFFVAKGNPDVPVVTYALENKKADVHTLKYELSLFETQVLVQTPQGILEISSGLLGRENIYNILAAVAVGIVVGAPLEDIVRGIEEVDAVPGRCELIDEEQAFGVIVDHARTPDQLSRLLDTIRELGPRRIITVIGCCGEKERGKRPLMTKIATDKSDVVMLTSDNPRSEDPLDILDDMLAGVGWTMQDYLKYGENDYYPPLPNGHRLFLHDIRRVAVRAAVAMGEEGDIVVVAGKGHETYQIEGDKEEFFDDREECREALHYVDELHQAGIDTSEFPWRWRGTGAGKRRATAAGDRRRRASPAAAAAAAAAAEGEERVYVAVAEEIKYGKNTLLWALQNVSKDARIVIAHVHVPAQMIPFMGAKFHASKLKPQEVAAYRQLEREKMVKSLDQYLVVCSKVKVKAEKLVIEMDDVAKGLLELISLHGITKLVMGAAADKHYSKKMNTPKSKTAIAVLQKADPSCKIWFVCKGNLIYTKEAGFDASGQGSTPLSSSQGSIRQDYFTQRSRNDTLAALPAGLHPRGPDQVTLDRRLSTNSSIDPWEGISRRTSRTSSSTSDEVVSNLGPVQLAREEESEVGSVVLPSVHESEEDHFSSPRHELDDMGLDADVYDKLREALTEAENLKNEAFEESRRRRKAEKDVILALQKVKESENLYKKEAKRRKEIEESLAKEMQEIELLKNQRDEIAEQLQKANEQMLALEQQITSSDYATKDLEEKLSAARDLLHSLQAEFDNLQRERDDAVKEAEELRKKREQMSSDSHGALNSEFSLLELKQATQNFCETLKIGEGGFGSVYKGFLRNTTVAIKKLHPESLQGQSEFQQEVAVLSRVRHPNLVTLIGACSEASGLVYEYLPNGSLEDRLVCLNNTPPLTWQVRIRIIGEICSALIFLHSNKPHPVVHGDLKPSNILLDANFISKLSDFGICRLLIQSNTTTTTLYRTTNPRGTFAYMDPEFISTGRLTPRSDIYSFGIIILRLLTGKPPLGIAREVEDAVEDGNLHSMIDSTAGDWPFVQAKQLAHIGLRCAELSRRRRPDLVEEVWRVVEPLMKAASLSASPPPSGSVLDEHRIPSYFVCPIFQEIMRDPHIAADGFTYEAEAIKGWLDSGHDTSPMTNLKLPHCELIPNHALRSAIQEWLQQMQLQL</sequence>
<dbReference type="SMART" id="SM00504">
    <property type="entry name" value="Ubox"/>
    <property type="match status" value="1"/>
</dbReference>
<evidence type="ECO:0000313" key="18">
    <source>
        <dbReference type="EMBL" id="CAD1835145.1"/>
    </source>
</evidence>
<feature type="binding site" evidence="13">
    <location>
        <position position="1305"/>
    </location>
    <ligand>
        <name>ATP</name>
        <dbReference type="ChEBI" id="CHEBI:30616"/>
    </ligand>
</feature>
<dbReference type="Pfam" id="PF01225">
    <property type="entry name" value="Mur_ligase"/>
    <property type="match status" value="1"/>
</dbReference>
<evidence type="ECO:0000256" key="5">
    <source>
        <dbReference type="ARBA" id="ARBA00022527"/>
    </source>
</evidence>
<evidence type="ECO:0000256" key="4">
    <source>
        <dbReference type="ARBA" id="ARBA00012483"/>
    </source>
</evidence>
<dbReference type="Gene3D" id="3.40.1390.10">
    <property type="entry name" value="MurE/MurF, N-terminal domain"/>
    <property type="match status" value="1"/>
</dbReference>
<keyword evidence="14" id="KW-0175">Coiled coil</keyword>
<dbReference type="PROSITE" id="PS00107">
    <property type="entry name" value="PROTEIN_KINASE_ATP"/>
    <property type="match status" value="1"/>
</dbReference>
<dbReference type="PANTHER" id="PTHR45647:SF100">
    <property type="entry name" value="U-BOX DOMAIN-CONTAINING PROTEIN 33"/>
    <property type="match status" value="1"/>
</dbReference>
<dbReference type="InterPro" id="IPR051348">
    <property type="entry name" value="U-box_ubiquitin_ligases"/>
</dbReference>
<feature type="compositionally biased region" description="Basic and acidic residues" evidence="15">
    <location>
        <begin position="78"/>
        <end position="98"/>
    </location>
</feature>
<evidence type="ECO:0000256" key="15">
    <source>
        <dbReference type="SAM" id="MobiDB-lite"/>
    </source>
</evidence>
<dbReference type="InterPro" id="IPR017441">
    <property type="entry name" value="Protein_kinase_ATP_BS"/>
</dbReference>
<dbReference type="Gene3D" id="3.30.40.10">
    <property type="entry name" value="Zinc/RING finger domain, C3HC4 (zinc finger)"/>
    <property type="match status" value="1"/>
</dbReference>
<dbReference type="GO" id="GO:0004674">
    <property type="term" value="F:protein serine/threonine kinase activity"/>
    <property type="evidence" value="ECO:0007669"/>
    <property type="project" value="UniProtKB-KW"/>
</dbReference>
<dbReference type="PROSITE" id="PS50011">
    <property type="entry name" value="PROTEIN_KINASE_DOM"/>
    <property type="match status" value="1"/>
</dbReference>
<dbReference type="HAMAP" id="MF_00208">
    <property type="entry name" value="MurE"/>
    <property type="match status" value="1"/>
</dbReference>
<comment type="subunit">
    <text evidence="11">Component of the plastid-encoded plastid RNA polymerase (PEP) complex.</text>
</comment>
<keyword evidence="10 13" id="KW-0067">ATP-binding</keyword>
<evidence type="ECO:0000256" key="14">
    <source>
        <dbReference type="SAM" id="Coils"/>
    </source>
</evidence>
<name>A0A6V7PWN5_ANACO</name>
<dbReference type="SMART" id="SM00220">
    <property type="entry name" value="S_TKc"/>
    <property type="match status" value="1"/>
</dbReference>
<dbReference type="Gene3D" id="1.10.510.10">
    <property type="entry name" value="Transferase(Phosphotransferase) domain 1"/>
    <property type="match status" value="1"/>
</dbReference>
<dbReference type="CDD" id="cd14066">
    <property type="entry name" value="STKc_IRAK"/>
    <property type="match status" value="1"/>
</dbReference>
<dbReference type="GO" id="GO:0005737">
    <property type="term" value="C:cytoplasm"/>
    <property type="evidence" value="ECO:0007669"/>
    <property type="project" value="InterPro"/>
</dbReference>
<keyword evidence="9" id="KW-0833">Ubl conjugation pathway</keyword>
<evidence type="ECO:0000256" key="12">
    <source>
        <dbReference type="ARBA" id="ARBA00072427"/>
    </source>
</evidence>
<dbReference type="InterPro" id="IPR036565">
    <property type="entry name" value="Mur-like_cat_sf"/>
</dbReference>
<dbReference type="InterPro" id="IPR036615">
    <property type="entry name" value="Mur_ligase_C_dom_sf"/>
</dbReference>
<keyword evidence="6" id="KW-0808">Transferase</keyword>
<keyword evidence="8" id="KW-0418">Kinase</keyword>
<dbReference type="NCBIfam" id="TIGR01085">
    <property type="entry name" value="murE"/>
    <property type="match status" value="1"/>
</dbReference>
<evidence type="ECO:0000256" key="2">
    <source>
        <dbReference type="ARBA" id="ARBA00004906"/>
    </source>
</evidence>
<feature type="compositionally biased region" description="Polar residues" evidence="15">
    <location>
        <begin position="223"/>
        <end position="232"/>
    </location>
</feature>
<comment type="similarity">
    <text evidence="3">Belongs to the MurCDEF family. MurE subfamily.</text>
</comment>
<keyword evidence="5" id="KW-0723">Serine/threonine-protein kinase</keyword>
<proteinExistence type="inferred from homology"/>
<dbReference type="Gene3D" id="3.40.50.620">
    <property type="entry name" value="HUPs"/>
    <property type="match status" value="1"/>
</dbReference>
<dbReference type="InterPro" id="IPR005761">
    <property type="entry name" value="UDP-N-AcMur-Glu-dNH2Pim_ligase"/>
</dbReference>
<feature type="compositionally biased region" description="Low complexity" evidence="15">
    <location>
        <begin position="125"/>
        <end position="148"/>
    </location>
</feature>
<dbReference type="CDD" id="cd16655">
    <property type="entry name" value="RING-Ubox_WDSUB1-like"/>
    <property type="match status" value="1"/>
</dbReference>
<dbReference type="GO" id="GO:0061630">
    <property type="term" value="F:ubiquitin protein ligase activity"/>
    <property type="evidence" value="ECO:0007669"/>
    <property type="project" value="UniProtKB-EC"/>
</dbReference>
<dbReference type="Pfam" id="PF02875">
    <property type="entry name" value="Mur_ligase_C"/>
    <property type="match status" value="1"/>
</dbReference>
<evidence type="ECO:0000256" key="3">
    <source>
        <dbReference type="ARBA" id="ARBA00005898"/>
    </source>
</evidence>
<dbReference type="PANTHER" id="PTHR45647">
    <property type="entry name" value="OS02G0152300 PROTEIN"/>
    <property type="match status" value="1"/>
</dbReference>
<gene>
    <name evidence="18" type="ORF">CB5_LOCUS18356</name>
</gene>
<evidence type="ECO:0000259" key="16">
    <source>
        <dbReference type="PROSITE" id="PS50011"/>
    </source>
</evidence>
<feature type="domain" description="U-box" evidence="17">
    <location>
        <begin position="1564"/>
        <end position="1638"/>
    </location>
</feature>